<name>A0A412FAM3_9FIRM</name>
<reference evidence="3 4" key="1">
    <citation type="submission" date="2018-08" db="EMBL/GenBank/DDBJ databases">
        <title>A genome reference for cultivated species of the human gut microbiota.</title>
        <authorList>
            <person name="Zou Y."/>
            <person name="Xue W."/>
            <person name="Luo G."/>
        </authorList>
    </citation>
    <scope>NUCLEOTIDE SEQUENCE [LARGE SCALE GENOMIC DNA]</scope>
    <source>
        <strain evidence="3 4">AF24-4</strain>
    </source>
</reference>
<dbReference type="InterPro" id="IPR032834">
    <property type="entry name" value="NatK-like_C"/>
</dbReference>
<protein>
    <submittedName>
        <fullName evidence="3">GHKL domain-containing protein</fullName>
    </submittedName>
</protein>
<dbReference type="Proteomes" id="UP000285820">
    <property type="component" value="Unassembled WGS sequence"/>
</dbReference>
<dbReference type="InterPro" id="IPR036890">
    <property type="entry name" value="HATPase_C_sf"/>
</dbReference>
<dbReference type="PANTHER" id="PTHR40448:SF1">
    <property type="entry name" value="TWO-COMPONENT SENSOR HISTIDINE KINASE"/>
    <property type="match status" value="1"/>
</dbReference>
<dbReference type="GO" id="GO:0042802">
    <property type="term" value="F:identical protein binding"/>
    <property type="evidence" value="ECO:0007669"/>
    <property type="project" value="TreeGrafter"/>
</dbReference>
<keyword evidence="1" id="KW-0472">Membrane</keyword>
<dbReference type="Gene3D" id="3.30.565.10">
    <property type="entry name" value="Histidine kinase-like ATPase, C-terminal domain"/>
    <property type="match status" value="1"/>
</dbReference>
<evidence type="ECO:0000313" key="4">
    <source>
        <dbReference type="Proteomes" id="UP000285820"/>
    </source>
</evidence>
<feature type="transmembrane region" description="Helical" evidence="1">
    <location>
        <begin position="92"/>
        <end position="114"/>
    </location>
</feature>
<evidence type="ECO:0000256" key="1">
    <source>
        <dbReference type="SAM" id="Phobius"/>
    </source>
</evidence>
<evidence type="ECO:0000313" key="3">
    <source>
        <dbReference type="EMBL" id="RGR63441.1"/>
    </source>
</evidence>
<dbReference type="PANTHER" id="PTHR40448">
    <property type="entry name" value="TWO-COMPONENT SENSOR HISTIDINE KINASE"/>
    <property type="match status" value="1"/>
</dbReference>
<feature type="transmembrane region" description="Helical" evidence="1">
    <location>
        <begin position="193"/>
        <end position="211"/>
    </location>
</feature>
<organism evidence="3 4">
    <name type="scientific">Roseburia inulinivorans</name>
    <dbReference type="NCBI Taxonomy" id="360807"/>
    <lineage>
        <taxon>Bacteria</taxon>
        <taxon>Bacillati</taxon>
        <taxon>Bacillota</taxon>
        <taxon>Clostridia</taxon>
        <taxon>Lachnospirales</taxon>
        <taxon>Lachnospiraceae</taxon>
        <taxon>Roseburia</taxon>
    </lineage>
</organism>
<gene>
    <name evidence="3" type="ORF">DWY29_17110</name>
</gene>
<dbReference type="Pfam" id="PF14501">
    <property type="entry name" value="HATPase_c_5"/>
    <property type="match status" value="1"/>
</dbReference>
<evidence type="ECO:0000259" key="2">
    <source>
        <dbReference type="Pfam" id="PF14501"/>
    </source>
</evidence>
<comment type="caution">
    <text evidence="3">The sequence shown here is derived from an EMBL/GenBank/DDBJ whole genome shotgun (WGS) entry which is preliminary data.</text>
</comment>
<dbReference type="RefSeq" id="WP_118127588.1">
    <property type="nucleotide sequence ID" value="NZ_QRUN01000062.1"/>
</dbReference>
<accession>A0A412FAM3</accession>
<feature type="transmembrane region" description="Helical" evidence="1">
    <location>
        <begin position="163"/>
        <end position="181"/>
    </location>
</feature>
<feature type="transmembrane region" description="Helical" evidence="1">
    <location>
        <begin position="63"/>
        <end position="80"/>
    </location>
</feature>
<dbReference type="SUPFAM" id="SSF55874">
    <property type="entry name" value="ATPase domain of HSP90 chaperone/DNA topoisomerase II/histidine kinase"/>
    <property type="match status" value="1"/>
</dbReference>
<feature type="transmembrane region" description="Helical" evidence="1">
    <location>
        <begin position="37"/>
        <end position="57"/>
    </location>
</feature>
<sequence length="415" mass="47328">MNTILLILCNALSCFIISTILFQFMNGKYKRSSQNRYVYIVVETVTVIFTTCINMFNHSILNLVLWGVLTGVIAYALYYEDMDKPLRRIIECEALVFCMSVCESLGVILLQCILQAADIKNVNETMLYCLEVTFSKVILIFLYYTFINRFVKKSDIPYAKTRYIMYGMILLYNLINMGVIVENFKNGEENYLCAVNMGCIVLADLYLLYFVKMADEKNYYEKQLIALEQQAKVQYEYYLTQTKKYDQTVHILHDVNKHIKAIEGLYGAEQGNTAGEYAAEIRELLKPLIPVQYTENPILNILLTDKESVMREKGISVTIKVDNVNLNFLAPIDITTIFGNLLDNAIEAAEKLEGEKYISIKIGSYHKMIAASIENNCGEVKWKNGFPVSAKGKGDGIGLLNVQSSVKKSYLVQKR</sequence>
<proteinExistence type="predicted"/>
<feature type="domain" description="Sensor histidine kinase NatK-like C-terminal" evidence="2">
    <location>
        <begin position="330"/>
        <end position="408"/>
    </location>
</feature>
<dbReference type="EMBL" id="QRUN01000062">
    <property type="protein sequence ID" value="RGR63441.1"/>
    <property type="molecule type" value="Genomic_DNA"/>
</dbReference>
<dbReference type="AlphaFoldDB" id="A0A412FAM3"/>
<feature type="transmembrane region" description="Helical" evidence="1">
    <location>
        <begin position="6"/>
        <end position="25"/>
    </location>
</feature>
<feature type="transmembrane region" description="Helical" evidence="1">
    <location>
        <begin position="134"/>
        <end position="151"/>
    </location>
</feature>
<keyword evidence="1" id="KW-0812">Transmembrane</keyword>
<dbReference type="CDD" id="cd16935">
    <property type="entry name" value="HATPase_AgrC-ComD-like"/>
    <property type="match status" value="1"/>
</dbReference>
<keyword evidence="1" id="KW-1133">Transmembrane helix</keyword>